<feature type="compositionally biased region" description="Acidic residues" evidence="2">
    <location>
        <begin position="116"/>
        <end position="135"/>
    </location>
</feature>
<feature type="compositionally biased region" description="Basic and acidic residues" evidence="2">
    <location>
        <begin position="75"/>
        <end position="86"/>
    </location>
</feature>
<dbReference type="AlphaFoldDB" id="A0A2W1EBF7"/>
<gene>
    <name evidence="5" type="ORF">Ptr86124_004059</name>
    <name evidence="4" type="ORF">PtrM4_094950</name>
</gene>
<evidence type="ECO:0000256" key="2">
    <source>
        <dbReference type="SAM" id="MobiDB-lite"/>
    </source>
</evidence>
<dbReference type="Proteomes" id="UP000245464">
    <property type="component" value="Chromosome 4"/>
</dbReference>
<evidence type="ECO:0000256" key="1">
    <source>
        <dbReference type="ARBA" id="ARBA00023186"/>
    </source>
</evidence>
<dbReference type="PROSITE" id="PS50076">
    <property type="entry name" value="DNAJ_2"/>
    <property type="match status" value="1"/>
</dbReference>
<reference evidence="7" key="4">
    <citation type="journal article" date="2022" name="Microb. Genom.">
        <title>A global pangenome for the wheat fungal pathogen Pyrenophora tritici-repentis and prediction of effector protein structural homology.</title>
        <authorList>
            <person name="Moolhuijzen P.M."/>
            <person name="See P.T."/>
            <person name="Shi G."/>
            <person name="Powell H.R."/>
            <person name="Cockram J."/>
            <person name="Jorgensen L.N."/>
            <person name="Benslimane H."/>
            <person name="Strelkov S.E."/>
            <person name="Turner J."/>
            <person name="Liu Z."/>
            <person name="Moffat C.S."/>
        </authorList>
    </citation>
    <scope>NUCLEOTIDE SEQUENCE [LARGE SCALE GENOMIC DNA]</scope>
</reference>
<reference evidence="4 6" key="1">
    <citation type="journal article" date="2018" name="BMC Genomics">
        <title>Comparative genomics of the wheat fungal pathogen Pyrenophora tritici-repentis reveals chromosomal variations and genome plasticity.</title>
        <authorList>
            <person name="Moolhuijzen P."/>
            <person name="See P.T."/>
            <person name="Hane J.K."/>
            <person name="Shi G."/>
            <person name="Liu Z."/>
            <person name="Oliver R.P."/>
            <person name="Moffat C.S."/>
        </authorList>
    </citation>
    <scope>NUCLEOTIDE SEQUENCE [LARGE SCALE GENOMIC DNA]</scope>
    <source>
        <strain evidence="4">M4</strain>
    </source>
</reference>
<dbReference type="Proteomes" id="UP000249757">
    <property type="component" value="Unassembled WGS sequence"/>
</dbReference>
<dbReference type="OrthoDB" id="445556at2759"/>
<dbReference type="SUPFAM" id="SSF46565">
    <property type="entry name" value="Chaperone J-domain"/>
    <property type="match status" value="1"/>
</dbReference>
<dbReference type="EMBL" id="NQIK02000004">
    <property type="protein sequence ID" value="KAF7571995.1"/>
    <property type="molecule type" value="Genomic_DNA"/>
</dbReference>
<dbReference type="Gene3D" id="1.10.287.110">
    <property type="entry name" value="DnaJ domain"/>
    <property type="match status" value="1"/>
</dbReference>
<keyword evidence="1" id="KW-0143">Chaperone</keyword>
<organism evidence="4 6">
    <name type="scientific">Pyrenophora tritici-repentis</name>
    <dbReference type="NCBI Taxonomy" id="45151"/>
    <lineage>
        <taxon>Eukaryota</taxon>
        <taxon>Fungi</taxon>
        <taxon>Dikarya</taxon>
        <taxon>Ascomycota</taxon>
        <taxon>Pezizomycotina</taxon>
        <taxon>Dothideomycetes</taxon>
        <taxon>Pleosporomycetidae</taxon>
        <taxon>Pleosporales</taxon>
        <taxon>Pleosporineae</taxon>
        <taxon>Pleosporaceae</taxon>
        <taxon>Pyrenophora</taxon>
    </lineage>
</organism>
<dbReference type="EMBL" id="NRDI02000004">
    <property type="protein sequence ID" value="KAI1517122.1"/>
    <property type="molecule type" value="Genomic_DNA"/>
</dbReference>
<dbReference type="InterPro" id="IPR001623">
    <property type="entry name" value="DnaJ_domain"/>
</dbReference>
<dbReference type="GO" id="GO:0042026">
    <property type="term" value="P:protein refolding"/>
    <property type="evidence" value="ECO:0007669"/>
    <property type="project" value="TreeGrafter"/>
</dbReference>
<name>A0A2W1EBF7_9PLEO</name>
<comment type="caution">
    <text evidence="4">The sequence shown here is derived from an EMBL/GenBank/DDBJ whole genome shotgun (WGS) entry which is preliminary data.</text>
</comment>
<accession>A0A2W1EBF7</accession>
<dbReference type="InterPro" id="IPR036869">
    <property type="entry name" value="J_dom_sf"/>
</dbReference>
<proteinExistence type="predicted"/>
<dbReference type="PANTHER" id="PTHR43096:SF52">
    <property type="entry name" value="DNAJ HOMOLOG 1, MITOCHONDRIAL-RELATED"/>
    <property type="match status" value="1"/>
</dbReference>
<evidence type="ECO:0000259" key="3">
    <source>
        <dbReference type="PROSITE" id="PS50076"/>
    </source>
</evidence>
<dbReference type="CDD" id="cd06257">
    <property type="entry name" value="DnaJ"/>
    <property type="match status" value="1"/>
</dbReference>
<dbReference type="PANTHER" id="PTHR43096">
    <property type="entry name" value="DNAJ HOMOLOG 1, MITOCHONDRIAL-RELATED"/>
    <property type="match status" value="1"/>
</dbReference>
<keyword evidence="5" id="KW-0346">Stress response</keyword>
<dbReference type="GO" id="GO:0005737">
    <property type="term" value="C:cytoplasm"/>
    <property type="evidence" value="ECO:0007669"/>
    <property type="project" value="TreeGrafter"/>
</dbReference>
<dbReference type="GO" id="GO:0051082">
    <property type="term" value="F:unfolded protein binding"/>
    <property type="evidence" value="ECO:0007669"/>
    <property type="project" value="TreeGrafter"/>
</dbReference>
<evidence type="ECO:0000313" key="7">
    <source>
        <dbReference type="Proteomes" id="UP000249757"/>
    </source>
</evidence>
<keyword evidence="7" id="KW-1185">Reference proteome</keyword>
<evidence type="ECO:0000313" key="4">
    <source>
        <dbReference type="EMBL" id="KAF7571995.1"/>
    </source>
</evidence>
<feature type="domain" description="J" evidence="3">
    <location>
        <begin position="5"/>
        <end position="75"/>
    </location>
</feature>
<reference evidence="5" key="2">
    <citation type="submission" date="2021-05" db="EMBL/GenBank/DDBJ databases">
        <authorList>
            <person name="Moolhuijzen P.M."/>
            <person name="Moffat C.S."/>
        </authorList>
    </citation>
    <scope>NUCLEOTIDE SEQUENCE</scope>
    <source>
        <strain evidence="5">86-124</strain>
    </source>
</reference>
<protein>
    <submittedName>
        <fullName evidence="4">DnaJ, DnaJ-class molecular chaperone with C-terminal Zn finger domain protein</fullName>
    </submittedName>
    <submittedName>
        <fullName evidence="5">Heat shock protein DnaJ domain protein</fullName>
    </submittedName>
</protein>
<feature type="compositionally biased region" description="Low complexity" evidence="2">
    <location>
        <begin position="106"/>
        <end position="115"/>
    </location>
</feature>
<sequence>MSIGSHYQNLRVSRSASSSEIDAAHRLILSQNHPDKVQQLGPFARSLAAQRVHLANAAWEVLSNPTKRRHYNMELAHESEQQESWRRQRYAGSTPHKPKATSQGMDDSTASSESETPPEDIHIDEEDGEADDEADDPHCITEYLRAEYRYGNTPIATDVDVTISGWRIRLRISSKFRFLNDLTELSDPRDDSQMVGFEIGLQRAREVHSNLENVIPELTIDVEIIPSKLRVSGLQALLRELTPGSCSLVVMITANRSVWHEMPWTFGLDFDMNHLVKGSLKRGTCTIFSIDEPAEHLQAGQGLDTPECVLKWDKALKANRFHHLGAARVGICDYGGVEMWRLSAVGYRVGF</sequence>
<reference evidence="5" key="3">
    <citation type="journal article" date="2022" name="bioRxiv">
        <title>A global pangenome for the wheat fungal pathogen Pyrenophora tritici-repentis and prediction of effector protein structural homology.</title>
        <authorList>
            <person name="Moolhuijzen P."/>
            <person name="See P.T."/>
            <person name="Shi G."/>
            <person name="Powell H.R."/>
            <person name="Cockram J."/>
            <person name="Jorgensen L.N."/>
            <person name="Benslimane H."/>
            <person name="Strelkov S.E."/>
            <person name="Turner J."/>
            <person name="Liu Z."/>
            <person name="Moffat C.S."/>
        </authorList>
    </citation>
    <scope>NUCLEOTIDE SEQUENCE</scope>
    <source>
        <strain evidence="5">86-124</strain>
    </source>
</reference>
<dbReference type="Pfam" id="PF00226">
    <property type="entry name" value="DnaJ"/>
    <property type="match status" value="1"/>
</dbReference>
<evidence type="ECO:0000313" key="5">
    <source>
        <dbReference type="EMBL" id="KAI1517122.1"/>
    </source>
</evidence>
<evidence type="ECO:0000313" key="6">
    <source>
        <dbReference type="Proteomes" id="UP000245464"/>
    </source>
</evidence>
<feature type="region of interest" description="Disordered" evidence="2">
    <location>
        <begin position="75"/>
        <end position="136"/>
    </location>
</feature>
<dbReference type="SMART" id="SM00271">
    <property type="entry name" value="DnaJ"/>
    <property type="match status" value="1"/>
</dbReference>